<comment type="caution">
    <text evidence="3">The sequence shown here is derived from an EMBL/GenBank/DDBJ whole genome shotgun (WGS) entry which is preliminary data.</text>
</comment>
<evidence type="ECO:0000313" key="3">
    <source>
        <dbReference type="EMBL" id="MCG2673285.1"/>
    </source>
</evidence>
<dbReference type="NCBIfam" id="NF035944">
    <property type="entry name" value="PEPxxWA-CTERM"/>
    <property type="match status" value="1"/>
</dbReference>
<dbReference type="NCBIfam" id="TIGR02595">
    <property type="entry name" value="PEP_CTERM"/>
    <property type="match status" value="1"/>
</dbReference>
<organism evidence="3 4">
    <name type="scientific">Bradyrhizobium zhengyangense</name>
    <dbReference type="NCBI Taxonomy" id="2911009"/>
    <lineage>
        <taxon>Bacteria</taxon>
        <taxon>Pseudomonadati</taxon>
        <taxon>Pseudomonadota</taxon>
        <taxon>Alphaproteobacteria</taxon>
        <taxon>Hyphomicrobiales</taxon>
        <taxon>Nitrobacteraceae</taxon>
        <taxon>Bradyrhizobium</taxon>
    </lineage>
</organism>
<evidence type="ECO:0000256" key="2">
    <source>
        <dbReference type="SAM" id="SignalP"/>
    </source>
</evidence>
<feature type="signal peptide" evidence="2">
    <location>
        <begin position="1"/>
        <end position="25"/>
    </location>
</feature>
<dbReference type="RefSeq" id="WP_237874297.1">
    <property type="nucleotide sequence ID" value="NZ_JAKLUA010000042.1"/>
</dbReference>
<keyword evidence="4" id="KW-1185">Reference proteome</keyword>
<protein>
    <submittedName>
        <fullName evidence="3">PEPxxWA-CTERM sorting domain-containing protein</fullName>
    </submittedName>
</protein>
<dbReference type="Proteomes" id="UP001139012">
    <property type="component" value="Unassembled WGS sequence"/>
</dbReference>
<feature type="chain" id="PRO_5045644993" evidence="2">
    <location>
        <begin position="26"/>
        <end position="171"/>
    </location>
</feature>
<keyword evidence="2" id="KW-0732">Signal</keyword>
<proteinExistence type="predicted"/>
<sequence>MLLKKLTLAVVLSVSSLLSAVSANASVFDFTYSDSANDIFGHGTFTTSDVASPFTITGISGTETYLGLTETILGLSSYASANNLLFIPAPFVDFSGIAFTTASNQFGIGWTGSNYGIVDFNSNPSGGCCGTEVTFNVTAVPEPSTWAMMISGFICVGYLAMRRRQSQRIAL</sequence>
<name>A0ABS9M1Z6_9BRAD</name>
<reference evidence="3" key="1">
    <citation type="submission" date="2022-01" db="EMBL/GenBank/DDBJ databases">
        <title>Genome sequnece data of strain Bradyrhizobium sp. nov.</title>
        <authorList>
            <person name="Zhang J."/>
        </authorList>
    </citation>
    <scope>NUCLEOTIDE SEQUENCE</scope>
    <source>
        <strain evidence="3">WYCCWR 12774</strain>
    </source>
</reference>
<dbReference type="EMBL" id="JAKLUA010000042">
    <property type="protein sequence ID" value="MCG2673285.1"/>
    <property type="molecule type" value="Genomic_DNA"/>
</dbReference>
<dbReference type="InterPro" id="IPR013424">
    <property type="entry name" value="Ice-binding_C"/>
</dbReference>
<keyword evidence="1" id="KW-1133">Transmembrane helix</keyword>
<accession>A0ABS9M1Z6</accession>
<evidence type="ECO:0000313" key="4">
    <source>
        <dbReference type="Proteomes" id="UP001139012"/>
    </source>
</evidence>
<evidence type="ECO:0000256" key="1">
    <source>
        <dbReference type="SAM" id="Phobius"/>
    </source>
</evidence>
<keyword evidence="1" id="KW-0472">Membrane</keyword>
<keyword evidence="1" id="KW-0812">Transmembrane</keyword>
<gene>
    <name evidence="3" type="ORF">L6637_41105</name>
</gene>
<feature type="transmembrane region" description="Helical" evidence="1">
    <location>
        <begin position="144"/>
        <end position="161"/>
    </location>
</feature>